<evidence type="ECO:0000313" key="2">
    <source>
        <dbReference type="Proteomes" id="UP000886501"/>
    </source>
</evidence>
<organism evidence="1 2">
    <name type="scientific">Thelephora ganbajun</name>
    <name type="common">Ganba fungus</name>
    <dbReference type="NCBI Taxonomy" id="370292"/>
    <lineage>
        <taxon>Eukaryota</taxon>
        <taxon>Fungi</taxon>
        <taxon>Dikarya</taxon>
        <taxon>Basidiomycota</taxon>
        <taxon>Agaricomycotina</taxon>
        <taxon>Agaricomycetes</taxon>
        <taxon>Thelephorales</taxon>
        <taxon>Thelephoraceae</taxon>
        <taxon>Thelephora</taxon>
    </lineage>
</organism>
<gene>
    <name evidence="1" type="ORF">BDM02DRAFT_2708108</name>
</gene>
<accession>A0ACB6YYX3</accession>
<name>A0ACB6YYX3_THEGA</name>
<sequence length="130" mass="14859">MTIRPASNSPIFKDGKPKPGIYEIQNIYTETYLDIEVHSRGVHCRPAKDLREGRGLWEIKSFGAGYTVQFVGTPMQFRCDLCHHTLNRAKCSPLSVTAYPMAWRVEIVDDVKRRDFESELDAIRHIGAVH</sequence>
<dbReference type="Proteomes" id="UP000886501">
    <property type="component" value="Unassembled WGS sequence"/>
</dbReference>
<comment type="caution">
    <text evidence="1">The sequence shown here is derived from an EMBL/GenBank/DDBJ whole genome shotgun (WGS) entry which is preliminary data.</text>
</comment>
<evidence type="ECO:0000313" key="1">
    <source>
        <dbReference type="EMBL" id="KAF9642076.1"/>
    </source>
</evidence>
<dbReference type="EMBL" id="MU118713">
    <property type="protein sequence ID" value="KAF9642076.1"/>
    <property type="molecule type" value="Genomic_DNA"/>
</dbReference>
<protein>
    <submittedName>
        <fullName evidence="1">Uncharacterized protein</fullName>
    </submittedName>
</protein>
<proteinExistence type="predicted"/>
<reference evidence="1" key="2">
    <citation type="journal article" date="2020" name="Nat. Commun.">
        <title>Large-scale genome sequencing of mycorrhizal fungi provides insights into the early evolution of symbiotic traits.</title>
        <authorList>
            <person name="Miyauchi S."/>
            <person name="Kiss E."/>
            <person name="Kuo A."/>
            <person name="Drula E."/>
            <person name="Kohler A."/>
            <person name="Sanchez-Garcia M."/>
            <person name="Morin E."/>
            <person name="Andreopoulos B."/>
            <person name="Barry K.W."/>
            <person name="Bonito G."/>
            <person name="Buee M."/>
            <person name="Carver A."/>
            <person name="Chen C."/>
            <person name="Cichocki N."/>
            <person name="Clum A."/>
            <person name="Culley D."/>
            <person name="Crous P.W."/>
            <person name="Fauchery L."/>
            <person name="Girlanda M."/>
            <person name="Hayes R.D."/>
            <person name="Keri Z."/>
            <person name="LaButti K."/>
            <person name="Lipzen A."/>
            <person name="Lombard V."/>
            <person name="Magnuson J."/>
            <person name="Maillard F."/>
            <person name="Murat C."/>
            <person name="Nolan M."/>
            <person name="Ohm R.A."/>
            <person name="Pangilinan J."/>
            <person name="Pereira M.F."/>
            <person name="Perotto S."/>
            <person name="Peter M."/>
            <person name="Pfister S."/>
            <person name="Riley R."/>
            <person name="Sitrit Y."/>
            <person name="Stielow J.B."/>
            <person name="Szollosi G."/>
            <person name="Zifcakova L."/>
            <person name="Stursova M."/>
            <person name="Spatafora J.W."/>
            <person name="Tedersoo L."/>
            <person name="Vaario L.M."/>
            <person name="Yamada A."/>
            <person name="Yan M."/>
            <person name="Wang P."/>
            <person name="Xu J."/>
            <person name="Bruns T."/>
            <person name="Baldrian P."/>
            <person name="Vilgalys R."/>
            <person name="Dunand C."/>
            <person name="Henrissat B."/>
            <person name="Grigoriev I.V."/>
            <person name="Hibbett D."/>
            <person name="Nagy L.G."/>
            <person name="Martin F.M."/>
        </authorList>
    </citation>
    <scope>NUCLEOTIDE SEQUENCE</scope>
    <source>
        <strain evidence="1">P2</strain>
    </source>
</reference>
<keyword evidence="2" id="KW-1185">Reference proteome</keyword>
<reference evidence="1" key="1">
    <citation type="submission" date="2019-10" db="EMBL/GenBank/DDBJ databases">
        <authorList>
            <consortium name="DOE Joint Genome Institute"/>
            <person name="Kuo A."/>
            <person name="Miyauchi S."/>
            <person name="Kiss E."/>
            <person name="Drula E."/>
            <person name="Kohler A."/>
            <person name="Sanchez-Garcia M."/>
            <person name="Andreopoulos B."/>
            <person name="Barry K.W."/>
            <person name="Bonito G."/>
            <person name="Buee M."/>
            <person name="Carver A."/>
            <person name="Chen C."/>
            <person name="Cichocki N."/>
            <person name="Clum A."/>
            <person name="Culley D."/>
            <person name="Crous P.W."/>
            <person name="Fauchery L."/>
            <person name="Girlanda M."/>
            <person name="Hayes R."/>
            <person name="Keri Z."/>
            <person name="Labutti K."/>
            <person name="Lipzen A."/>
            <person name="Lombard V."/>
            <person name="Magnuson J."/>
            <person name="Maillard F."/>
            <person name="Morin E."/>
            <person name="Murat C."/>
            <person name="Nolan M."/>
            <person name="Ohm R."/>
            <person name="Pangilinan J."/>
            <person name="Pereira M."/>
            <person name="Perotto S."/>
            <person name="Peter M."/>
            <person name="Riley R."/>
            <person name="Sitrit Y."/>
            <person name="Stielow B."/>
            <person name="Szollosi G."/>
            <person name="Zifcakova L."/>
            <person name="Stursova M."/>
            <person name="Spatafora J.W."/>
            <person name="Tedersoo L."/>
            <person name="Vaario L.-M."/>
            <person name="Yamada A."/>
            <person name="Yan M."/>
            <person name="Wang P."/>
            <person name="Xu J."/>
            <person name="Bruns T."/>
            <person name="Baldrian P."/>
            <person name="Vilgalys R."/>
            <person name="Henrissat B."/>
            <person name="Grigoriev I.V."/>
            <person name="Hibbett D."/>
            <person name="Nagy L.G."/>
            <person name="Martin F.M."/>
        </authorList>
    </citation>
    <scope>NUCLEOTIDE SEQUENCE</scope>
    <source>
        <strain evidence="1">P2</strain>
    </source>
</reference>